<dbReference type="Pfam" id="PF00391">
    <property type="entry name" value="PEP-utilizers"/>
    <property type="match status" value="1"/>
</dbReference>
<dbReference type="InterPro" id="IPR036618">
    <property type="entry name" value="PtsI_HPr-bd_sf"/>
</dbReference>
<dbReference type="InterPro" id="IPR008731">
    <property type="entry name" value="PTS_EIN"/>
</dbReference>
<evidence type="ECO:0000256" key="18">
    <source>
        <dbReference type="PIRSR" id="PIRSR000732-1"/>
    </source>
</evidence>
<dbReference type="InterPro" id="IPR040442">
    <property type="entry name" value="Pyrv_kinase-like_dom_sf"/>
</dbReference>
<comment type="caution">
    <text evidence="26">The sequence shown here is derived from an EMBL/GenBank/DDBJ whole genome shotgun (WGS) entry which is preliminary data.</text>
</comment>
<dbReference type="PANTHER" id="PTHR46244">
    <property type="entry name" value="PHOSPHOENOLPYRUVATE-PROTEIN PHOSPHOTRANSFERASE"/>
    <property type="match status" value="1"/>
</dbReference>
<evidence type="ECO:0000256" key="10">
    <source>
        <dbReference type="ARBA" id="ARBA00022597"/>
    </source>
</evidence>
<dbReference type="Gene3D" id="1.10.274.10">
    <property type="entry name" value="PtsI, HPr-binding domain"/>
    <property type="match status" value="1"/>
</dbReference>
<keyword evidence="13 17" id="KW-0479">Metal-binding</keyword>
<evidence type="ECO:0000259" key="24">
    <source>
        <dbReference type="Pfam" id="PF05524"/>
    </source>
</evidence>
<feature type="binding site" evidence="19">
    <location>
        <begin position="456"/>
        <end position="457"/>
    </location>
    <ligand>
        <name>phosphoenolpyruvate</name>
        <dbReference type="ChEBI" id="CHEBI:58702"/>
    </ligand>
</feature>
<keyword evidence="21" id="KW-0175">Coiled coil</keyword>
<proteinExistence type="inferred from homology"/>
<dbReference type="InterPro" id="IPR015813">
    <property type="entry name" value="Pyrv/PenolPyrv_kinase-like_dom"/>
</dbReference>
<dbReference type="SUPFAM" id="SSF52009">
    <property type="entry name" value="Phosphohistidine domain"/>
    <property type="match status" value="1"/>
</dbReference>
<evidence type="ECO:0000256" key="11">
    <source>
        <dbReference type="ARBA" id="ARBA00022679"/>
    </source>
</evidence>
<evidence type="ECO:0000256" key="4">
    <source>
        <dbReference type="ARBA" id="ARBA00004496"/>
    </source>
</evidence>
<dbReference type="GO" id="GO:0009401">
    <property type="term" value="P:phosphoenolpyruvate-dependent sugar phosphotransferase system"/>
    <property type="evidence" value="ECO:0007669"/>
    <property type="project" value="UniProtKB-KW"/>
</dbReference>
<dbReference type="EC" id="2.7.3.9" evidence="6 17"/>
<dbReference type="AlphaFoldDB" id="A0A7C4S171"/>
<evidence type="ECO:0000256" key="14">
    <source>
        <dbReference type="ARBA" id="ARBA00022777"/>
    </source>
</evidence>
<evidence type="ECO:0000256" key="3">
    <source>
        <dbReference type="ARBA" id="ARBA00002728"/>
    </source>
</evidence>
<dbReference type="InterPro" id="IPR006318">
    <property type="entry name" value="PTS_EI-like"/>
</dbReference>
<evidence type="ECO:0000256" key="17">
    <source>
        <dbReference type="PIRNR" id="PIRNR000732"/>
    </source>
</evidence>
<keyword evidence="10 17" id="KW-0762">Sugar transport</keyword>
<keyword evidence="15 17" id="KW-0460">Magnesium</keyword>
<dbReference type="PANTHER" id="PTHR46244:SF3">
    <property type="entry name" value="PHOSPHOENOLPYRUVATE-PROTEIN PHOSPHOTRANSFERASE"/>
    <property type="match status" value="1"/>
</dbReference>
<dbReference type="GO" id="GO:0008965">
    <property type="term" value="F:phosphoenolpyruvate-protein phosphotransferase activity"/>
    <property type="evidence" value="ECO:0007669"/>
    <property type="project" value="UniProtKB-EC"/>
</dbReference>
<evidence type="ECO:0000256" key="13">
    <source>
        <dbReference type="ARBA" id="ARBA00022723"/>
    </source>
</evidence>
<accession>A0A7C4S171</accession>
<gene>
    <name evidence="26" type="primary">ptsP</name>
    <name evidence="26" type="ORF">ENT60_01695</name>
    <name evidence="25" type="ORF">ENU28_04145</name>
</gene>
<evidence type="ECO:0000256" key="6">
    <source>
        <dbReference type="ARBA" id="ARBA00012232"/>
    </source>
</evidence>
<evidence type="ECO:0000256" key="1">
    <source>
        <dbReference type="ARBA" id="ARBA00000683"/>
    </source>
</evidence>
<evidence type="ECO:0000256" key="5">
    <source>
        <dbReference type="ARBA" id="ARBA00007837"/>
    </source>
</evidence>
<dbReference type="InterPro" id="IPR024692">
    <property type="entry name" value="PTS_EI"/>
</dbReference>
<feature type="coiled-coil region" evidence="21">
    <location>
        <begin position="398"/>
        <end position="425"/>
    </location>
</feature>
<evidence type="ECO:0000256" key="9">
    <source>
        <dbReference type="ARBA" id="ARBA00022490"/>
    </source>
</evidence>
<reference evidence="26" key="1">
    <citation type="journal article" date="2020" name="mSystems">
        <title>Genome- and Community-Level Interaction Insights into Carbon Utilization and Element Cycling Functions of Hydrothermarchaeota in Hydrothermal Sediment.</title>
        <authorList>
            <person name="Zhou Z."/>
            <person name="Liu Y."/>
            <person name="Xu W."/>
            <person name="Pan J."/>
            <person name="Luo Z.H."/>
            <person name="Li M."/>
        </authorList>
    </citation>
    <scope>NUCLEOTIDE SEQUENCE [LARGE SCALE GENOMIC DNA]</scope>
    <source>
        <strain evidence="26">SpSt-594</strain>
        <strain evidence="25">SpSt-655</strain>
    </source>
</reference>
<dbReference type="NCBIfam" id="TIGR01417">
    <property type="entry name" value="PTS_I_fam"/>
    <property type="match status" value="1"/>
</dbReference>
<evidence type="ECO:0000256" key="16">
    <source>
        <dbReference type="ARBA" id="ARBA00033235"/>
    </source>
</evidence>
<feature type="domain" description="Phosphotransferase system enzyme I N-terminal" evidence="24">
    <location>
        <begin position="7"/>
        <end position="121"/>
    </location>
</feature>
<dbReference type="InterPro" id="IPR000121">
    <property type="entry name" value="PEP_util_C"/>
</dbReference>
<dbReference type="GO" id="GO:0016301">
    <property type="term" value="F:kinase activity"/>
    <property type="evidence" value="ECO:0007669"/>
    <property type="project" value="UniProtKB-KW"/>
</dbReference>
<protein>
    <recommendedName>
        <fullName evidence="7 17">Phosphoenolpyruvate-protein phosphotransferase</fullName>
        <ecNumber evidence="6 17">2.7.3.9</ecNumber>
    </recommendedName>
    <alternativeName>
        <fullName evidence="16 17">Phosphotransferase system, enzyme I</fullName>
    </alternativeName>
</protein>
<dbReference type="EMBL" id="DSZH01000077">
    <property type="protein sequence ID" value="HGU47262.1"/>
    <property type="molecule type" value="Genomic_DNA"/>
</dbReference>
<evidence type="ECO:0000256" key="7">
    <source>
        <dbReference type="ARBA" id="ARBA00016544"/>
    </source>
</evidence>
<comment type="similarity">
    <text evidence="5 17">Belongs to the PEP-utilizing enzyme family.</text>
</comment>
<dbReference type="GO" id="GO:0046872">
    <property type="term" value="F:metal ion binding"/>
    <property type="evidence" value="ECO:0007669"/>
    <property type="project" value="UniProtKB-KW"/>
</dbReference>
<keyword evidence="9 17" id="KW-0963">Cytoplasm</keyword>
<dbReference type="SUPFAM" id="SSF47831">
    <property type="entry name" value="Enzyme I of the PEP:sugar phosphotransferase system HPr-binding (sub)domain"/>
    <property type="match status" value="1"/>
</dbReference>
<dbReference type="PROSITE" id="PS00742">
    <property type="entry name" value="PEP_ENZYMES_2"/>
    <property type="match status" value="1"/>
</dbReference>
<comment type="catalytic activity">
    <reaction evidence="1 17">
        <text>L-histidyl-[protein] + phosphoenolpyruvate = N(pros)-phospho-L-histidyl-[protein] + pyruvate</text>
        <dbReference type="Rhea" id="RHEA:23880"/>
        <dbReference type="Rhea" id="RHEA-COMP:9745"/>
        <dbReference type="Rhea" id="RHEA-COMP:9746"/>
        <dbReference type="ChEBI" id="CHEBI:15361"/>
        <dbReference type="ChEBI" id="CHEBI:29979"/>
        <dbReference type="ChEBI" id="CHEBI:58702"/>
        <dbReference type="ChEBI" id="CHEBI:64837"/>
        <dbReference type="EC" id="2.7.3.9"/>
    </reaction>
</comment>
<comment type="subcellular location">
    <subcellularLocation>
        <location evidence="4 17">Cytoplasm</location>
    </subcellularLocation>
</comment>
<dbReference type="InterPro" id="IPR008279">
    <property type="entry name" value="PEP-util_enz_mobile_dom"/>
</dbReference>
<comment type="function">
    <text evidence="3 17">General (non sugar-specific) component of the phosphoenolpyruvate-dependent sugar phosphotransferase system (sugar PTS). This major carbohydrate active-transport system catalyzes the phosphorylation of incoming sugar substrates concomitantly with their translocation across the cell membrane. Enzyme I transfers the phosphoryl group from phosphoenolpyruvate (PEP) to the phosphoryl carrier protein (HPr).</text>
</comment>
<feature type="active site" description="Tele-phosphohistidine intermediate" evidence="18">
    <location>
        <position position="194"/>
    </location>
</feature>
<dbReference type="Gene3D" id="3.50.30.10">
    <property type="entry name" value="Phosphohistidine domain"/>
    <property type="match status" value="1"/>
</dbReference>
<organism evidence="26">
    <name type="scientific">candidate division WOR-3 bacterium</name>
    <dbReference type="NCBI Taxonomy" id="2052148"/>
    <lineage>
        <taxon>Bacteria</taxon>
        <taxon>Bacteria division WOR-3</taxon>
    </lineage>
</organism>
<feature type="binding site" evidence="20">
    <location>
        <position position="457"/>
    </location>
    <ligand>
        <name>Mg(2+)</name>
        <dbReference type="ChEBI" id="CHEBI:18420"/>
    </ligand>
</feature>
<evidence type="ECO:0000256" key="12">
    <source>
        <dbReference type="ARBA" id="ARBA00022683"/>
    </source>
</evidence>
<dbReference type="InterPro" id="IPR023151">
    <property type="entry name" value="PEP_util_CS"/>
</dbReference>
<dbReference type="GO" id="GO:0005737">
    <property type="term" value="C:cytoplasm"/>
    <property type="evidence" value="ECO:0007669"/>
    <property type="project" value="UniProtKB-SubCell"/>
</dbReference>
<dbReference type="PRINTS" id="PR01736">
    <property type="entry name" value="PHPHTRNFRASE"/>
</dbReference>
<feature type="domain" description="PEP-utilising enzyme C-terminal" evidence="23">
    <location>
        <begin position="260"/>
        <end position="540"/>
    </location>
</feature>
<dbReference type="SUPFAM" id="SSF51621">
    <property type="entry name" value="Phosphoenolpyruvate/pyruvate domain"/>
    <property type="match status" value="1"/>
</dbReference>
<keyword evidence="8 17" id="KW-0813">Transport</keyword>
<dbReference type="EMBL" id="DTBX01000145">
    <property type="protein sequence ID" value="HGQ55635.1"/>
    <property type="molecule type" value="Genomic_DNA"/>
</dbReference>
<dbReference type="InterPro" id="IPR036637">
    <property type="entry name" value="Phosphohistidine_dom_sf"/>
</dbReference>
<comment type="cofactor">
    <cofactor evidence="2 17 20">
        <name>Mg(2+)</name>
        <dbReference type="ChEBI" id="CHEBI:18420"/>
    </cofactor>
</comment>
<feature type="binding site" evidence="19">
    <location>
        <position position="467"/>
    </location>
    <ligand>
        <name>phosphoenolpyruvate</name>
        <dbReference type="ChEBI" id="CHEBI:58702"/>
    </ligand>
</feature>
<evidence type="ECO:0000256" key="8">
    <source>
        <dbReference type="ARBA" id="ARBA00022448"/>
    </source>
</evidence>
<evidence type="ECO:0000256" key="15">
    <source>
        <dbReference type="ARBA" id="ARBA00022842"/>
    </source>
</evidence>
<evidence type="ECO:0000256" key="21">
    <source>
        <dbReference type="SAM" id="Coils"/>
    </source>
</evidence>
<keyword evidence="11 17" id="KW-0808">Transferase</keyword>
<evidence type="ECO:0000259" key="23">
    <source>
        <dbReference type="Pfam" id="PF02896"/>
    </source>
</evidence>
<evidence type="ECO:0000313" key="26">
    <source>
        <dbReference type="EMBL" id="HGU47262.1"/>
    </source>
</evidence>
<dbReference type="Pfam" id="PF05524">
    <property type="entry name" value="PEP-utilisers_N"/>
    <property type="match status" value="1"/>
</dbReference>
<dbReference type="PIRSF" id="PIRSF000732">
    <property type="entry name" value="PTS_enzyme_I"/>
    <property type="match status" value="1"/>
</dbReference>
<evidence type="ECO:0000256" key="19">
    <source>
        <dbReference type="PIRSR" id="PIRSR000732-2"/>
    </source>
</evidence>
<feature type="binding site" evidence="19">
    <location>
        <position position="337"/>
    </location>
    <ligand>
        <name>phosphoenolpyruvate</name>
        <dbReference type="ChEBI" id="CHEBI:58702"/>
    </ligand>
</feature>
<keyword evidence="26" id="KW-0670">Pyruvate</keyword>
<sequence>MKERILRGIPINGDFGYGEIEVYSPQLPVIEKKEISAEEIFQEKERLDKAITLTKEDFEKIYQKVRAEMGKDIAEFIKIQIAFLTDETVIKEAKELIEKGRVSAEYAYSEVIKRYYHNLASKGVSVFVDKSSEIFDVCLYVLKKLKDSKKGFSLLFPDKKCLLFAHTLTPMNMAILDKEYILGIALEMGGKTSHISIMAKAKEIPAVVGVENLLQFSSKVKEAIIDGNRGLVILSPTEKRIKFYEKEKEELGKRRKALITQKEQEAKTKDGKYVDISANIEFVYEAVMAKEYGAKGIGLFRTEYLFLSKRELPSEEEQYQFYKEVAEKMKPYFVIIRTFDLGGDKIIPGYFENNPFLGWRGIRFCLSNLNFFKTQLRAILRASQTRNIKVMLPMVSNIDEVIKTKNILEEIKQELKEKNIDFDENIELGIMIETPSSVLLSDVLAKLCSFFSIGSNDLTQYTLACDRGNEKVSYLFSHYHPAVLRLIKETIKNGHRNGIWVGLCGELASEPFGIIILIGMGIDELSMAPQFIPYAKELISFLDTDFCKEIAEKVINFSTPSEVLRYLKKRIKKEKIPLEKYSYV</sequence>
<dbReference type="Pfam" id="PF02896">
    <property type="entry name" value="PEP-utilizers_C"/>
    <property type="match status" value="1"/>
</dbReference>
<evidence type="ECO:0000256" key="2">
    <source>
        <dbReference type="ARBA" id="ARBA00001946"/>
    </source>
</evidence>
<name>A0A7C4S171_UNCW3</name>
<evidence type="ECO:0000259" key="22">
    <source>
        <dbReference type="Pfam" id="PF00391"/>
    </source>
</evidence>
<feature type="active site" description="Proton donor" evidence="18">
    <location>
        <position position="504"/>
    </location>
</feature>
<dbReference type="Gene3D" id="3.20.20.60">
    <property type="entry name" value="Phosphoenolpyruvate-binding domains"/>
    <property type="match status" value="1"/>
</dbReference>
<keyword evidence="12 17" id="KW-0598">Phosphotransferase system</keyword>
<feature type="domain" description="PEP-utilising enzyme mobile" evidence="22">
    <location>
        <begin position="159"/>
        <end position="230"/>
    </location>
</feature>
<dbReference type="InterPro" id="IPR050499">
    <property type="entry name" value="PEP-utilizing_PTS_enzyme"/>
</dbReference>
<feature type="binding site" evidence="20">
    <location>
        <position position="433"/>
    </location>
    <ligand>
        <name>Mg(2+)</name>
        <dbReference type="ChEBI" id="CHEBI:18420"/>
    </ligand>
</feature>
<feature type="binding site" evidence="19">
    <location>
        <position position="301"/>
    </location>
    <ligand>
        <name>phosphoenolpyruvate</name>
        <dbReference type="ChEBI" id="CHEBI:58702"/>
    </ligand>
</feature>
<evidence type="ECO:0000256" key="20">
    <source>
        <dbReference type="PIRSR" id="PIRSR000732-3"/>
    </source>
</evidence>
<evidence type="ECO:0000313" key="25">
    <source>
        <dbReference type="EMBL" id="HGQ55635.1"/>
    </source>
</evidence>
<keyword evidence="14 17" id="KW-0418">Kinase</keyword>